<dbReference type="PANTHER" id="PTHR32194:SF0">
    <property type="entry name" value="ATP-DEPENDENT PROTEASE SUBUNIT HSLV"/>
    <property type="match status" value="1"/>
</dbReference>
<keyword evidence="3 14" id="KW-0963">Cytoplasm</keyword>
<dbReference type="InterPro" id="IPR023333">
    <property type="entry name" value="Proteasome_suB-type"/>
</dbReference>
<feature type="active site" evidence="14">
    <location>
        <position position="2"/>
    </location>
</feature>
<dbReference type="NCBIfam" id="TIGR03692">
    <property type="entry name" value="ATP_dep_HslV"/>
    <property type="match status" value="1"/>
</dbReference>
<evidence type="ECO:0000256" key="10">
    <source>
        <dbReference type="ARBA" id="ARBA00052385"/>
    </source>
</evidence>
<evidence type="ECO:0000256" key="2">
    <source>
        <dbReference type="ARBA" id="ARBA00006053"/>
    </source>
</evidence>
<evidence type="ECO:0000256" key="13">
    <source>
        <dbReference type="ARBA" id="ARBA00074399"/>
    </source>
</evidence>
<gene>
    <name evidence="14 15" type="primary">hslV</name>
    <name evidence="15" type="ORF">EHS89_18685</name>
</gene>
<evidence type="ECO:0000256" key="5">
    <source>
        <dbReference type="ARBA" id="ARBA00022670"/>
    </source>
</evidence>
<comment type="catalytic activity">
    <reaction evidence="10 14">
        <text>ATP-dependent cleavage of peptide bonds with broad specificity.</text>
        <dbReference type="EC" id="3.4.25.2"/>
    </reaction>
</comment>
<keyword evidence="16" id="KW-1185">Reference proteome</keyword>
<dbReference type="HAMAP" id="MF_00248">
    <property type="entry name" value="HslV"/>
    <property type="match status" value="1"/>
</dbReference>
<dbReference type="Proteomes" id="UP000267535">
    <property type="component" value="Unassembled WGS sequence"/>
</dbReference>
<comment type="subcellular location">
    <subcellularLocation>
        <location evidence="1 14">Cytoplasm</location>
    </subcellularLocation>
</comment>
<evidence type="ECO:0000256" key="4">
    <source>
        <dbReference type="ARBA" id="ARBA00022533"/>
    </source>
</evidence>
<keyword evidence="7 14" id="KW-0479">Metal-binding</keyword>
<feature type="binding site" evidence="14">
    <location>
        <position position="163"/>
    </location>
    <ligand>
        <name>Na(+)</name>
        <dbReference type="ChEBI" id="CHEBI:29101"/>
    </ligand>
</feature>
<dbReference type="GO" id="GO:0051603">
    <property type="term" value="P:proteolysis involved in protein catabolic process"/>
    <property type="evidence" value="ECO:0007669"/>
    <property type="project" value="InterPro"/>
</dbReference>
<comment type="subunit">
    <text evidence="11 14">A double ring-shaped homohexamer of HslV is capped on each side by a ring-shaped HslU homohexamer. The assembly of the HslU/HslV complex is dependent on binding of ATP.</text>
</comment>
<dbReference type="SUPFAM" id="SSF56235">
    <property type="entry name" value="N-terminal nucleophile aminohydrolases (Ntn hydrolases)"/>
    <property type="match status" value="1"/>
</dbReference>
<reference evidence="15 16" key="1">
    <citation type="submission" date="2018-11" db="EMBL/GenBank/DDBJ databases">
        <title>The draft genome sequence of Amphritea balenae JAMM 1525T.</title>
        <authorList>
            <person name="Fang Z."/>
            <person name="Zhang Y."/>
            <person name="Han X."/>
        </authorList>
    </citation>
    <scope>NUCLEOTIDE SEQUENCE [LARGE SCALE GENOMIC DNA]</scope>
    <source>
        <strain evidence="15 16">JAMM 1525</strain>
    </source>
</reference>
<protein>
    <recommendedName>
        <fullName evidence="13 14">ATP-dependent protease subunit HslV</fullName>
        <ecNumber evidence="12 14">3.4.25.2</ecNumber>
    </recommendedName>
</protein>
<dbReference type="GO" id="GO:0009376">
    <property type="term" value="C:HslUV protease complex"/>
    <property type="evidence" value="ECO:0007669"/>
    <property type="project" value="UniProtKB-UniRule"/>
</dbReference>
<dbReference type="Gene3D" id="3.60.20.10">
    <property type="entry name" value="Glutamine Phosphoribosylpyrophosphate, subunit 1, domain 1"/>
    <property type="match status" value="1"/>
</dbReference>
<evidence type="ECO:0000256" key="3">
    <source>
        <dbReference type="ARBA" id="ARBA00022490"/>
    </source>
</evidence>
<keyword evidence="8 14" id="KW-0378">Hydrolase</keyword>
<dbReference type="GO" id="GO:0005839">
    <property type="term" value="C:proteasome core complex"/>
    <property type="evidence" value="ECO:0007669"/>
    <property type="project" value="InterPro"/>
</dbReference>
<feature type="binding site" evidence="14">
    <location>
        <position position="157"/>
    </location>
    <ligand>
        <name>Na(+)</name>
        <dbReference type="ChEBI" id="CHEBI:29101"/>
    </ligand>
</feature>
<keyword evidence="9 14" id="KW-0915">Sodium</keyword>
<dbReference type="PIRSF" id="PIRSF039093">
    <property type="entry name" value="HslV"/>
    <property type="match status" value="1"/>
</dbReference>
<dbReference type="InterPro" id="IPR001353">
    <property type="entry name" value="Proteasome_sua/b"/>
</dbReference>
<keyword evidence="5 14" id="KW-0645">Protease</keyword>
<evidence type="ECO:0000256" key="7">
    <source>
        <dbReference type="ARBA" id="ARBA00022723"/>
    </source>
</evidence>
<dbReference type="RefSeq" id="WP_124927695.1">
    <property type="nucleotide sequence ID" value="NZ_BMOH01000002.1"/>
</dbReference>
<evidence type="ECO:0000256" key="12">
    <source>
        <dbReference type="ARBA" id="ARBA00066335"/>
    </source>
</evidence>
<dbReference type="CDD" id="cd01913">
    <property type="entry name" value="protease_HslV"/>
    <property type="match status" value="1"/>
</dbReference>
<evidence type="ECO:0000256" key="1">
    <source>
        <dbReference type="ARBA" id="ARBA00004496"/>
    </source>
</evidence>
<comment type="function">
    <text evidence="14">Protease subunit of a proteasome-like degradation complex believed to be a general protein degrading machinery.</text>
</comment>
<proteinExistence type="inferred from homology"/>
<comment type="caution">
    <text evidence="15">The sequence shown here is derived from an EMBL/GenBank/DDBJ whole genome shotgun (WGS) entry which is preliminary data.</text>
</comment>
<keyword evidence="6 14" id="KW-0888">Threonine protease</keyword>
<comment type="activity regulation">
    <text evidence="14">Allosterically activated by HslU binding.</text>
</comment>
<dbReference type="NCBIfam" id="NF003964">
    <property type="entry name" value="PRK05456.1"/>
    <property type="match status" value="1"/>
</dbReference>
<sequence length="179" mass="19117">MTTIVSVRRNDQVVVGGDGQVSLGNTVMKGTARKVRRLAKHDVITGFAGSTADAITLLDLFEQQLEKHQGNIFNAVVSLAREWRGDRVLRKLEALMLVANNEKTYLISGSGDIIEPEDGVIAIGSGGNYALAAARALVANSELSAHEIVEKSLQIAADICVFTNANLTIEQLQSTVAEA</sequence>
<evidence type="ECO:0000313" key="16">
    <source>
        <dbReference type="Proteomes" id="UP000267535"/>
    </source>
</evidence>
<feature type="binding site" evidence="14">
    <location>
        <position position="160"/>
    </location>
    <ligand>
        <name>Na(+)</name>
        <dbReference type="ChEBI" id="CHEBI:29101"/>
    </ligand>
</feature>
<evidence type="ECO:0000256" key="9">
    <source>
        <dbReference type="ARBA" id="ARBA00023053"/>
    </source>
</evidence>
<dbReference type="PROSITE" id="PS51476">
    <property type="entry name" value="PROTEASOME_BETA_2"/>
    <property type="match status" value="1"/>
</dbReference>
<keyword evidence="4 14" id="KW-0021">Allosteric enzyme</keyword>
<dbReference type="PANTHER" id="PTHR32194">
    <property type="entry name" value="METALLOPROTEASE TLDD"/>
    <property type="match status" value="1"/>
</dbReference>
<dbReference type="InterPro" id="IPR022281">
    <property type="entry name" value="ATP-dep_Prtase_HsIV_su"/>
</dbReference>
<dbReference type="GO" id="GO:0004298">
    <property type="term" value="F:threonine-type endopeptidase activity"/>
    <property type="evidence" value="ECO:0007669"/>
    <property type="project" value="UniProtKB-KW"/>
</dbReference>
<evidence type="ECO:0000256" key="8">
    <source>
        <dbReference type="ARBA" id="ARBA00022801"/>
    </source>
</evidence>
<comment type="similarity">
    <text evidence="2 14">Belongs to the peptidase T1B family. HslV subfamily.</text>
</comment>
<evidence type="ECO:0000256" key="6">
    <source>
        <dbReference type="ARBA" id="ARBA00022698"/>
    </source>
</evidence>
<dbReference type="GO" id="GO:0046872">
    <property type="term" value="F:metal ion binding"/>
    <property type="evidence" value="ECO:0007669"/>
    <property type="project" value="UniProtKB-KW"/>
</dbReference>
<dbReference type="InterPro" id="IPR029055">
    <property type="entry name" value="Ntn_hydrolases_N"/>
</dbReference>
<dbReference type="AlphaFoldDB" id="A0A3P1SJL0"/>
<evidence type="ECO:0000313" key="15">
    <source>
        <dbReference type="EMBL" id="RRC97237.1"/>
    </source>
</evidence>
<name>A0A3P1SJL0_9GAMM</name>
<organism evidence="15 16">
    <name type="scientific">Amphritea balenae</name>
    <dbReference type="NCBI Taxonomy" id="452629"/>
    <lineage>
        <taxon>Bacteria</taxon>
        <taxon>Pseudomonadati</taxon>
        <taxon>Pseudomonadota</taxon>
        <taxon>Gammaproteobacteria</taxon>
        <taxon>Oceanospirillales</taxon>
        <taxon>Oceanospirillaceae</taxon>
        <taxon>Amphritea</taxon>
    </lineage>
</organism>
<evidence type="ECO:0000256" key="14">
    <source>
        <dbReference type="HAMAP-Rule" id="MF_00248"/>
    </source>
</evidence>
<accession>A0A3P1SJL0</accession>
<dbReference type="EC" id="3.4.25.2" evidence="12 14"/>
<dbReference type="OrthoDB" id="9804884at2"/>
<dbReference type="FunFam" id="3.60.20.10:FF:000002">
    <property type="entry name" value="ATP-dependent protease subunit HslV"/>
    <property type="match status" value="1"/>
</dbReference>
<evidence type="ECO:0000256" key="11">
    <source>
        <dbReference type="ARBA" id="ARBA00064434"/>
    </source>
</evidence>
<dbReference type="EMBL" id="RQXV01000013">
    <property type="protein sequence ID" value="RRC97237.1"/>
    <property type="molecule type" value="Genomic_DNA"/>
</dbReference>
<dbReference type="Pfam" id="PF00227">
    <property type="entry name" value="Proteasome"/>
    <property type="match status" value="1"/>
</dbReference>